<dbReference type="EMBL" id="ML170156">
    <property type="protein sequence ID" value="TDL29742.1"/>
    <property type="molecule type" value="Genomic_DNA"/>
</dbReference>
<evidence type="ECO:0000256" key="1">
    <source>
        <dbReference type="SAM" id="MobiDB-lite"/>
    </source>
</evidence>
<dbReference type="VEuPathDB" id="FungiDB:BD410DRAFT_758810"/>
<feature type="region of interest" description="Disordered" evidence="1">
    <location>
        <begin position="1408"/>
        <end position="1434"/>
    </location>
</feature>
<sequence length="1494" mass="166384">MSRLTATPFNKPSPFDTIRAGHPLSPPDTEVEYVEHGRRPAPAYHEGSALNNGLGYAATDRVEPLLHQNVETANTRMKRVSSLTYLNSSARGQSLAPPRPATKWLVVVVPCSSVSREYESSGQNLSSVPTGRFSDGVLMPLFPTMYGQLTAIAREFSFPSTTGLCLFLQVPDSAFAMNPRVSDESWPILWNHFFDDRVNSGMVQPGLPIAGRVEFDIDMRKARWYDSWISNSKREVEAGYSVAPSLAASMGHGRGDSRTTFAQDQEDDGEPIQQPIPRLQHRHVPRKLSLLDKFDTASVPSLPRGTTRRNVSPPTKHDDDDTPKTLSPVAQEDEPPTAKKDLTKLVNSWRATSTVAPSPIAATGQTSLDPINMPNTVPLSDVEENSGDAVVFNLDDFTWSISSAGPLSCDISSPMSWDRVSSVHIGRRAEGSVCLTPTTCTSAGPADYDPFSPIPSAYRLPSPDLAQRCFDDSPPTPLTATSWGPPLEWPDSPASYGYAPSVDIGYRNMLSRPATPSTATSWGAPLEWPASRQPRPYIHTPDAGQRSFDESIPLRARSEPWTHVWPYHCRLQRANDDDSQPWSHVWPYQGRPQGATDDVSQPWPHVWPYQGRAQGVTDDGSRPWVHVWPYQSQRQVAQERIYDAARPWEHVWPYQSSSRVEEEYKCLAVRLHTTYPCIDIYPSAYPHFNIYPPTISEPSVLQDVKLVSRYPVQSIYPAVYPSFEIYPGNVIAPQKTSTQLENLRSAMKYPLFNIYPAIYPFFEIYSGNVTAPQTSIGLSETAKLAVKYPVLDIYPTVYPFFEIYSGNVMAPQASNGRSQTIALAVKYPLLDIYPAVYPHFEIYPGNVVAPERTESDLGSTRSPAKYPFIEIYPAVYPFFDLYPSIHTTLPVKEQQTVPLSVVLKYTCVYPVFDIYPAVYPHSLSNIYPSLSPPVNRPVACNRIAVSGSTSKTSSSVLYPHFNIYPEVHRRGGGSPSQVVSESRVPAVYPHFNIHPEKLDKAATSGQAAAPPLRLSSQYPTFNLYPAVYPHFEIYPAVPERSVDVTDKLNGIVVTVPIKYPYFNLYPAVYPHFNMYQSLPSLSVNEPCADAGIPPPLYPAFDLYPPVYPHFDIYHSGTASTAPLSIASGPADIRARSQKSAYPALVIYPSVYPYFDIYHSGCATAAAQLNVVVVAPVKPVYPKIAIYDPVYPYFDIYGSGCSSDYSSMEGILPIKLQPQYPTFDLYPAMYPHFDIYPRTAGVTVDSRRGRARKSHDDLHNEVYGSNSTHLKEFEHRRKPRRNHRELHDLVFPMGVLASFTTAVQIPKLAPQTPPSRHRSGSVSTRSSRMLPSPANLSQNPLPRVEEQKGMSETSDHIGMRRSPSVLHSRSKITLHPVEEGKVDSRPHPEHLKSALRHSQSAIVAPSLQHMTPSSLERSASVDHHPHHPRPARRRDSIVLEKARFWGGTVEPTKLTMGDLSEFPMPPRPPIPPIPINASNYMPKPAKLDRSKFPFS</sequence>
<protein>
    <submittedName>
        <fullName evidence="2">Uncharacterized protein</fullName>
    </submittedName>
</protein>
<feature type="region of interest" description="Disordered" evidence="1">
    <location>
        <begin position="247"/>
        <end position="342"/>
    </location>
</feature>
<feature type="compositionally biased region" description="Pro residues" evidence="1">
    <location>
        <begin position="1462"/>
        <end position="1473"/>
    </location>
</feature>
<feature type="region of interest" description="Disordered" evidence="1">
    <location>
        <begin position="1"/>
        <end position="26"/>
    </location>
</feature>
<keyword evidence="3" id="KW-1185">Reference proteome</keyword>
<evidence type="ECO:0000313" key="3">
    <source>
        <dbReference type="Proteomes" id="UP000294933"/>
    </source>
</evidence>
<dbReference type="OrthoDB" id="3269353at2759"/>
<feature type="region of interest" description="Disordered" evidence="1">
    <location>
        <begin position="1458"/>
        <end position="1494"/>
    </location>
</feature>
<feature type="compositionally biased region" description="Basic and acidic residues" evidence="1">
    <location>
        <begin position="1484"/>
        <end position="1494"/>
    </location>
</feature>
<accession>A0A4R5XG29</accession>
<feature type="compositionally biased region" description="Polar residues" evidence="1">
    <location>
        <begin position="1"/>
        <end position="10"/>
    </location>
</feature>
<evidence type="ECO:0000313" key="2">
    <source>
        <dbReference type="EMBL" id="TDL29742.1"/>
    </source>
</evidence>
<reference evidence="2 3" key="1">
    <citation type="submission" date="2018-06" db="EMBL/GenBank/DDBJ databases">
        <title>A transcriptomic atlas of mushroom development highlights an independent origin of complex multicellularity.</title>
        <authorList>
            <consortium name="DOE Joint Genome Institute"/>
            <person name="Krizsan K."/>
            <person name="Almasi E."/>
            <person name="Merenyi Z."/>
            <person name="Sahu N."/>
            <person name="Viragh M."/>
            <person name="Koszo T."/>
            <person name="Mondo S."/>
            <person name="Kiss B."/>
            <person name="Balint B."/>
            <person name="Kues U."/>
            <person name="Barry K."/>
            <person name="Hegedus J.C."/>
            <person name="Henrissat B."/>
            <person name="Johnson J."/>
            <person name="Lipzen A."/>
            <person name="Ohm R."/>
            <person name="Nagy I."/>
            <person name="Pangilinan J."/>
            <person name="Yan J."/>
            <person name="Xiong Y."/>
            <person name="Grigoriev I.V."/>
            <person name="Hibbett D.S."/>
            <person name="Nagy L.G."/>
        </authorList>
    </citation>
    <scope>NUCLEOTIDE SEQUENCE [LARGE SCALE GENOMIC DNA]</scope>
    <source>
        <strain evidence="2 3">SZMC22713</strain>
    </source>
</reference>
<name>A0A4R5XG29_9AGAM</name>
<proteinExistence type="predicted"/>
<feature type="compositionally biased region" description="Basic and acidic residues" evidence="1">
    <location>
        <begin position="1342"/>
        <end position="1357"/>
    </location>
</feature>
<feature type="compositionally biased region" description="Basic and acidic residues" evidence="1">
    <location>
        <begin position="1375"/>
        <end position="1389"/>
    </location>
</feature>
<feature type="region of interest" description="Disordered" evidence="1">
    <location>
        <begin position="1305"/>
        <end position="1389"/>
    </location>
</feature>
<dbReference type="Proteomes" id="UP000294933">
    <property type="component" value="Unassembled WGS sequence"/>
</dbReference>
<dbReference type="STRING" id="50990.A0A4R5XG29"/>
<gene>
    <name evidence="2" type="ORF">BD410DRAFT_758810</name>
</gene>
<organism evidence="2 3">
    <name type="scientific">Rickenella mellea</name>
    <dbReference type="NCBI Taxonomy" id="50990"/>
    <lineage>
        <taxon>Eukaryota</taxon>
        <taxon>Fungi</taxon>
        <taxon>Dikarya</taxon>
        <taxon>Basidiomycota</taxon>
        <taxon>Agaricomycotina</taxon>
        <taxon>Agaricomycetes</taxon>
        <taxon>Hymenochaetales</taxon>
        <taxon>Rickenellaceae</taxon>
        <taxon>Rickenella</taxon>
    </lineage>
</organism>
<feature type="compositionally biased region" description="Polar residues" evidence="1">
    <location>
        <begin position="1319"/>
        <end position="1339"/>
    </location>
</feature>